<keyword evidence="3" id="KW-1185">Reference proteome</keyword>
<reference evidence="2 3" key="1">
    <citation type="submission" date="2021-06" db="EMBL/GenBank/DDBJ databases">
        <title>Genome-based taxonomic framework of Microbacterium strains isolated from marine environment, the description of four new species and reclassification of four preexisting species.</title>
        <authorList>
            <person name="Lee S.D."/>
            <person name="Kim S.-M."/>
            <person name="Byeon Y.-S."/>
            <person name="Yang H.L."/>
            <person name="Kim I.S."/>
        </authorList>
    </citation>
    <scope>NUCLEOTIDE SEQUENCE [LARGE SCALE GENOMIC DNA]</scope>
    <source>
        <strain evidence="2 3">SSW1-49</strain>
    </source>
</reference>
<dbReference type="Pfam" id="PF13412">
    <property type="entry name" value="HTH_24"/>
    <property type="match status" value="1"/>
</dbReference>
<dbReference type="SUPFAM" id="SSF46785">
    <property type="entry name" value="Winged helix' DNA-binding domain"/>
    <property type="match status" value="1"/>
</dbReference>
<dbReference type="Gene3D" id="3.30.420.40">
    <property type="match status" value="1"/>
</dbReference>
<protein>
    <submittedName>
        <fullName evidence="2">ROK family transcriptional regulator</fullName>
    </submittedName>
</protein>
<name>A0ABT0FAT8_9MICO</name>
<comment type="caution">
    <text evidence="2">The sequence shown here is derived from an EMBL/GenBank/DDBJ whole genome shotgun (WGS) entry which is preliminary data.</text>
</comment>
<comment type="similarity">
    <text evidence="1">Belongs to the ROK (NagC/XylR) family.</text>
</comment>
<organism evidence="2 3">
    <name type="scientific">Microbacterium croceum</name>
    <dbReference type="NCBI Taxonomy" id="2851645"/>
    <lineage>
        <taxon>Bacteria</taxon>
        <taxon>Bacillati</taxon>
        <taxon>Actinomycetota</taxon>
        <taxon>Actinomycetes</taxon>
        <taxon>Micrococcales</taxon>
        <taxon>Microbacteriaceae</taxon>
        <taxon>Microbacterium</taxon>
    </lineage>
</organism>
<evidence type="ECO:0000256" key="1">
    <source>
        <dbReference type="ARBA" id="ARBA00006479"/>
    </source>
</evidence>
<dbReference type="PANTHER" id="PTHR18964">
    <property type="entry name" value="ROK (REPRESSOR, ORF, KINASE) FAMILY"/>
    <property type="match status" value="1"/>
</dbReference>
<dbReference type="EMBL" id="JAHWXN010000001">
    <property type="protein sequence ID" value="MCK2035168.1"/>
    <property type="molecule type" value="Genomic_DNA"/>
</dbReference>
<evidence type="ECO:0000313" key="3">
    <source>
        <dbReference type="Proteomes" id="UP001300096"/>
    </source>
</evidence>
<dbReference type="Proteomes" id="UP001300096">
    <property type="component" value="Unassembled WGS sequence"/>
</dbReference>
<dbReference type="InterPro" id="IPR043129">
    <property type="entry name" value="ATPase_NBD"/>
</dbReference>
<gene>
    <name evidence="2" type="ORF">KZC51_03380</name>
</gene>
<dbReference type="Pfam" id="PF00480">
    <property type="entry name" value="ROK"/>
    <property type="match status" value="1"/>
</dbReference>
<accession>A0ABT0FAT8</accession>
<dbReference type="SUPFAM" id="SSF53067">
    <property type="entry name" value="Actin-like ATPase domain"/>
    <property type="match status" value="1"/>
</dbReference>
<evidence type="ECO:0000313" key="2">
    <source>
        <dbReference type="EMBL" id="MCK2035168.1"/>
    </source>
</evidence>
<proteinExistence type="inferred from homology"/>
<dbReference type="Gene3D" id="1.10.10.10">
    <property type="entry name" value="Winged helix-like DNA-binding domain superfamily/Winged helix DNA-binding domain"/>
    <property type="match status" value="1"/>
</dbReference>
<dbReference type="InterPro" id="IPR000600">
    <property type="entry name" value="ROK"/>
</dbReference>
<dbReference type="InterPro" id="IPR036390">
    <property type="entry name" value="WH_DNA-bd_sf"/>
</dbReference>
<sequence length="364" mass="37001">MSTLLPPAPGSTPRTPIVNTHAQGIRHRNRGLVLRTLMQHALVSRADLARLTGLARPTISELVKDLLDDGVLRENGQSQDARPGKPAVMLEFDQRAVQVIALDLSVPGHVVGALATPDGGLAHRLARSTDGDPVAAASSLVADLASLASHPPLGIGIGVPNGSPALLGLGPLLAQTADAPVHLFDDADLAADAELRFGAVDSDFLLVRMGTRIDTAIRAFDDDGAPVERSTGARELAHVIAGGDPGDACPCGRIGCVHAWASVPALSRRLDAATTAADRGAVLAAAGSHLGTSLSVIAAAVDLPTIVLSGPTSILGDELISATAAAVQAASHPSLGPAVHRSTLDDAVLRGAAARVVAQEFGAR</sequence>
<dbReference type="PANTHER" id="PTHR18964:SF149">
    <property type="entry name" value="BIFUNCTIONAL UDP-N-ACETYLGLUCOSAMINE 2-EPIMERASE_N-ACETYLMANNOSAMINE KINASE"/>
    <property type="match status" value="1"/>
</dbReference>
<dbReference type="RefSeq" id="WP_247628602.1">
    <property type="nucleotide sequence ID" value="NZ_JAHWXN010000001.1"/>
</dbReference>
<dbReference type="InterPro" id="IPR036388">
    <property type="entry name" value="WH-like_DNA-bd_sf"/>
</dbReference>